<accession>A0A3B3UMC1</accession>
<dbReference type="GO" id="GO:0051145">
    <property type="term" value="P:smooth muscle cell differentiation"/>
    <property type="evidence" value="ECO:0007669"/>
    <property type="project" value="TreeGrafter"/>
</dbReference>
<dbReference type="PANTHER" id="PTHR22793">
    <property type="entry name" value="MYOCARDIN-RELATED TRANSCRIPTION FACTOR-RELATED"/>
    <property type="match status" value="1"/>
</dbReference>
<dbReference type="Proteomes" id="UP000261500">
    <property type="component" value="Unplaced"/>
</dbReference>
<keyword evidence="2" id="KW-1185">Reference proteome</keyword>
<dbReference type="Gene3D" id="6.10.150.10">
    <property type="match status" value="1"/>
</dbReference>
<dbReference type="GO" id="GO:0045944">
    <property type="term" value="P:positive regulation of transcription by RNA polymerase II"/>
    <property type="evidence" value="ECO:0007669"/>
    <property type="project" value="TreeGrafter"/>
</dbReference>
<dbReference type="AlphaFoldDB" id="A0A3B3UMC1"/>
<dbReference type="GO" id="GO:0003713">
    <property type="term" value="F:transcription coactivator activity"/>
    <property type="evidence" value="ECO:0007669"/>
    <property type="project" value="TreeGrafter"/>
</dbReference>
<name>A0A3B3UMC1_9TELE</name>
<reference evidence="1" key="2">
    <citation type="submission" date="2025-09" db="UniProtKB">
        <authorList>
            <consortium name="Ensembl"/>
        </authorList>
    </citation>
    <scope>IDENTIFICATION</scope>
</reference>
<dbReference type="InterPro" id="IPR043451">
    <property type="entry name" value="Myocardin-like"/>
</dbReference>
<dbReference type="GO" id="GO:0005634">
    <property type="term" value="C:nucleus"/>
    <property type="evidence" value="ECO:0007669"/>
    <property type="project" value="TreeGrafter"/>
</dbReference>
<dbReference type="Gene3D" id="6.10.140.2040">
    <property type="match status" value="1"/>
</dbReference>
<evidence type="ECO:0000313" key="2">
    <source>
        <dbReference type="Proteomes" id="UP000261500"/>
    </source>
</evidence>
<dbReference type="STRING" id="48699.ENSPLAP00000014018"/>
<protein>
    <submittedName>
        <fullName evidence="1">Uncharacterized protein</fullName>
    </submittedName>
</protein>
<dbReference type="PANTHER" id="PTHR22793:SF6">
    <property type="entry name" value="MYOCARDIN-RELATED TRANSCRIPTION FACTOR A"/>
    <property type="match status" value="1"/>
</dbReference>
<dbReference type="Ensembl" id="ENSPLAT00000022258.1">
    <property type="protein sequence ID" value="ENSPLAP00000014018.1"/>
    <property type="gene ID" value="ENSPLAG00000017618.1"/>
</dbReference>
<organism evidence="1 2">
    <name type="scientific">Poecilia latipinna</name>
    <name type="common">sailfin molly</name>
    <dbReference type="NCBI Taxonomy" id="48699"/>
    <lineage>
        <taxon>Eukaryota</taxon>
        <taxon>Metazoa</taxon>
        <taxon>Chordata</taxon>
        <taxon>Craniata</taxon>
        <taxon>Vertebrata</taxon>
        <taxon>Euteleostomi</taxon>
        <taxon>Actinopterygii</taxon>
        <taxon>Neopterygii</taxon>
        <taxon>Teleostei</taxon>
        <taxon>Neoteleostei</taxon>
        <taxon>Acanthomorphata</taxon>
        <taxon>Ovalentaria</taxon>
        <taxon>Atherinomorphae</taxon>
        <taxon>Cyprinodontiformes</taxon>
        <taxon>Poeciliidae</taxon>
        <taxon>Poeciliinae</taxon>
        <taxon>Poecilia</taxon>
    </lineage>
</organism>
<sequence length="134" mass="15416">YRLAKAFRVHTAINGHCAFSSPFHVFILPALKSSAAFHQQRRGLDRAQTEHKQKIRRESRSPEAIRMRILHEKSAKPQLQPKHVQHRNICLADDSNNKIAHRAGPIHRNILPADACFTQAGVTRKSRWHFLFVS</sequence>
<reference evidence="1" key="1">
    <citation type="submission" date="2025-08" db="UniProtKB">
        <authorList>
            <consortium name="Ensembl"/>
        </authorList>
    </citation>
    <scope>IDENTIFICATION</scope>
</reference>
<evidence type="ECO:0000313" key="1">
    <source>
        <dbReference type="Ensembl" id="ENSPLAP00000014018.1"/>
    </source>
</evidence>
<proteinExistence type="predicted"/>